<dbReference type="InterPro" id="IPR018000">
    <property type="entry name" value="Neurotransmitter_ion_chnl_CS"/>
</dbReference>
<dbReference type="PANTHER" id="PTHR18945">
    <property type="entry name" value="NEUROTRANSMITTER GATED ION CHANNEL"/>
    <property type="match status" value="1"/>
</dbReference>
<dbReference type="SUPFAM" id="SSF63712">
    <property type="entry name" value="Nicotinic receptor ligand binding domain-like"/>
    <property type="match status" value="1"/>
</dbReference>
<organism evidence="4 5">
    <name type="scientific">Halocaridina rubra</name>
    <name type="common">Hawaiian red shrimp</name>
    <dbReference type="NCBI Taxonomy" id="373956"/>
    <lineage>
        <taxon>Eukaryota</taxon>
        <taxon>Metazoa</taxon>
        <taxon>Ecdysozoa</taxon>
        <taxon>Arthropoda</taxon>
        <taxon>Crustacea</taxon>
        <taxon>Multicrustacea</taxon>
        <taxon>Malacostraca</taxon>
        <taxon>Eumalacostraca</taxon>
        <taxon>Eucarida</taxon>
        <taxon>Decapoda</taxon>
        <taxon>Pleocyemata</taxon>
        <taxon>Caridea</taxon>
        <taxon>Atyoidea</taxon>
        <taxon>Atyidae</taxon>
        <taxon>Halocaridina</taxon>
    </lineage>
</organism>
<protein>
    <recommendedName>
        <fullName evidence="3">Neurotransmitter-gated ion-channel ligand-binding domain-containing protein</fullName>
    </recommendedName>
</protein>
<dbReference type="InterPro" id="IPR006201">
    <property type="entry name" value="Neur_channel"/>
</dbReference>
<proteinExistence type="predicted"/>
<dbReference type="GO" id="GO:0004888">
    <property type="term" value="F:transmembrane signaling receptor activity"/>
    <property type="evidence" value="ECO:0007669"/>
    <property type="project" value="InterPro"/>
</dbReference>
<dbReference type="Proteomes" id="UP001381693">
    <property type="component" value="Unassembled WGS sequence"/>
</dbReference>
<keyword evidence="2" id="KW-0472">Membrane</keyword>
<evidence type="ECO:0000256" key="2">
    <source>
        <dbReference type="ARBA" id="ARBA00023136"/>
    </source>
</evidence>
<sequence>MITNALDANRIYTVNPHIYRIGKGYRKGNDIVYTGEEGLLHVNLRFQVSIYCLFNLTRYPWDEQKCSIDIEIINADMSHIQYCSASGTEDYPNQNLGHYILRDFQSHFSNLSNKFNITIDLSQKPENYIWTIYLPTTLMVLIG</sequence>
<dbReference type="GO" id="GO:0005230">
    <property type="term" value="F:extracellular ligand-gated monoatomic ion channel activity"/>
    <property type="evidence" value="ECO:0007669"/>
    <property type="project" value="InterPro"/>
</dbReference>
<dbReference type="GO" id="GO:0016020">
    <property type="term" value="C:membrane"/>
    <property type="evidence" value="ECO:0007669"/>
    <property type="project" value="UniProtKB-SubCell"/>
</dbReference>
<keyword evidence="5" id="KW-1185">Reference proteome</keyword>
<name>A0AAN8X540_HALRR</name>
<comment type="subcellular location">
    <subcellularLocation>
        <location evidence="1">Membrane</location>
        <topology evidence="1">Multi-pass membrane protein</topology>
    </subcellularLocation>
</comment>
<comment type="caution">
    <text evidence="4">The sequence shown here is derived from an EMBL/GenBank/DDBJ whole genome shotgun (WGS) entry which is preliminary data.</text>
</comment>
<evidence type="ECO:0000259" key="3">
    <source>
        <dbReference type="Pfam" id="PF02931"/>
    </source>
</evidence>
<evidence type="ECO:0000313" key="5">
    <source>
        <dbReference type="Proteomes" id="UP001381693"/>
    </source>
</evidence>
<gene>
    <name evidence="4" type="ORF">SK128_013760</name>
</gene>
<dbReference type="PROSITE" id="PS00236">
    <property type="entry name" value="NEUROTR_ION_CHANNEL"/>
    <property type="match status" value="1"/>
</dbReference>
<dbReference type="Pfam" id="PF02931">
    <property type="entry name" value="Neur_chan_LBD"/>
    <property type="match status" value="1"/>
</dbReference>
<evidence type="ECO:0000313" key="4">
    <source>
        <dbReference type="EMBL" id="KAK7077892.1"/>
    </source>
</evidence>
<feature type="domain" description="Neurotransmitter-gated ion-channel ligand-binding" evidence="3">
    <location>
        <begin position="35"/>
        <end position="105"/>
    </location>
</feature>
<dbReference type="EMBL" id="JAXCGZ010008159">
    <property type="protein sequence ID" value="KAK7077892.1"/>
    <property type="molecule type" value="Genomic_DNA"/>
</dbReference>
<dbReference type="AlphaFoldDB" id="A0AAN8X540"/>
<dbReference type="InterPro" id="IPR036734">
    <property type="entry name" value="Neur_chan_lig-bd_sf"/>
</dbReference>
<accession>A0AAN8X540</accession>
<reference evidence="4 5" key="1">
    <citation type="submission" date="2023-11" db="EMBL/GenBank/DDBJ databases">
        <title>Halocaridina rubra genome assembly.</title>
        <authorList>
            <person name="Smith C."/>
        </authorList>
    </citation>
    <scope>NUCLEOTIDE SEQUENCE [LARGE SCALE GENOMIC DNA]</scope>
    <source>
        <strain evidence="4">EP-1</strain>
        <tissue evidence="4">Whole</tissue>
    </source>
</reference>
<dbReference type="InterPro" id="IPR006202">
    <property type="entry name" value="Neur_chan_lig-bd"/>
</dbReference>
<evidence type="ECO:0000256" key="1">
    <source>
        <dbReference type="ARBA" id="ARBA00004141"/>
    </source>
</evidence>
<dbReference type="Gene3D" id="2.70.170.10">
    <property type="entry name" value="Neurotransmitter-gated ion-channel ligand-binding domain"/>
    <property type="match status" value="1"/>
</dbReference>